<accession>A0ABV9T497</accession>
<sequence>MKNMLLILIMVGWCNLLVGQIPTTIRTPTDVIVDAIEISEYLPDQLEGVSVETEVVIVNQSFETVYSTTVMGDKIVVPTAKLPIGQYVLQISDKNGVYRKHLIVRH</sequence>
<dbReference type="RefSeq" id="WP_377066059.1">
    <property type="nucleotide sequence ID" value="NZ_JBHSJJ010000010.1"/>
</dbReference>
<evidence type="ECO:0008006" key="3">
    <source>
        <dbReference type="Google" id="ProtNLM"/>
    </source>
</evidence>
<reference evidence="2" key="1">
    <citation type="journal article" date="2019" name="Int. J. Syst. Evol. Microbiol.">
        <title>The Global Catalogue of Microorganisms (GCM) 10K type strain sequencing project: providing services to taxonomists for standard genome sequencing and annotation.</title>
        <authorList>
            <consortium name="The Broad Institute Genomics Platform"/>
            <consortium name="The Broad Institute Genome Sequencing Center for Infectious Disease"/>
            <person name="Wu L."/>
            <person name="Ma J."/>
        </authorList>
    </citation>
    <scope>NUCLEOTIDE SEQUENCE [LARGE SCALE GENOMIC DNA]</scope>
    <source>
        <strain evidence="2">CGMCC 4.7466</strain>
    </source>
</reference>
<dbReference type="EMBL" id="JBHSJJ010000010">
    <property type="protein sequence ID" value="MFC4873321.1"/>
    <property type="molecule type" value="Genomic_DNA"/>
</dbReference>
<keyword evidence="2" id="KW-1185">Reference proteome</keyword>
<evidence type="ECO:0000313" key="2">
    <source>
        <dbReference type="Proteomes" id="UP001595818"/>
    </source>
</evidence>
<evidence type="ECO:0000313" key="1">
    <source>
        <dbReference type="EMBL" id="MFC4873321.1"/>
    </source>
</evidence>
<proteinExistence type="predicted"/>
<comment type="caution">
    <text evidence="1">The sequence shown here is derived from an EMBL/GenBank/DDBJ whole genome shotgun (WGS) entry which is preliminary data.</text>
</comment>
<organism evidence="1 2">
    <name type="scientific">Negadavirga shengliensis</name>
    <dbReference type="NCBI Taxonomy" id="1389218"/>
    <lineage>
        <taxon>Bacteria</taxon>
        <taxon>Pseudomonadati</taxon>
        <taxon>Bacteroidota</taxon>
        <taxon>Cytophagia</taxon>
        <taxon>Cytophagales</taxon>
        <taxon>Cyclobacteriaceae</taxon>
        <taxon>Negadavirga</taxon>
    </lineage>
</organism>
<dbReference type="Proteomes" id="UP001595818">
    <property type="component" value="Unassembled WGS sequence"/>
</dbReference>
<name>A0ABV9T497_9BACT</name>
<protein>
    <recommendedName>
        <fullName evidence="3">Por secretion system C-terminal sorting domain-containing protein</fullName>
    </recommendedName>
</protein>
<gene>
    <name evidence="1" type="ORF">ACFPFU_16590</name>
</gene>